<reference evidence="1" key="2">
    <citation type="submission" date="2022-01" db="EMBL/GenBank/DDBJ databases">
        <authorList>
            <person name="Yamashiro T."/>
            <person name="Shiraishi A."/>
            <person name="Satake H."/>
            <person name="Nakayama K."/>
        </authorList>
    </citation>
    <scope>NUCLEOTIDE SEQUENCE</scope>
</reference>
<reference evidence="1" key="1">
    <citation type="journal article" date="2022" name="Int. J. Mol. Sci.">
        <title>Draft Genome of Tanacetum Coccineum: Genomic Comparison of Closely Related Tanacetum-Family Plants.</title>
        <authorList>
            <person name="Yamashiro T."/>
            <person name="Shiraishi A."/>
            <person name="Nakayama K."/>
            <person name="Satake H."/>
        </authorList>
    </citation>
    <scope>NUCLEOTIDE SEQUENCE</scope>
</reference>
<keyword evidence="2" id="KW-1185">Reference proteome</keyword>
<gene>
    <name evidence="1" type="ORF">Tco_1006422</name>
</gene>
<evidence type="ECO:0000313" key="2">
    <source>
        <dbReference type="Proteomes" id="UP001151760"/>
    </source>
</evidence>
<comment type="caution">
    <text evidence="1">The sequence shown here is derived from an EMBL/GenBank/DDBJ whole genome shotgun (WGS) entry which is preliminary data.</text>
</comment>
<dbReference type="EMBL" id="BQNB010017414">
    <property type="protein sequence ID" value="GJT62889.1"/>
    <property type="molecule type" value="Genomic_DNA"/>
</dbReference>
<name>A0ABQ5FIK1_9ASTR</name>
<organism evidence="1 2">
    <name type="scientific">Tanacetum coccineum</name>
    <dbReference type="NCBI Taxonomy" id="301880"/>
    <lineage>
        <taxon>Eukaryota</taxon>
        <taxon>Viridiplantae</taxon>
        <taxon>Streptophyta</taxon>
        <taxon>Embryophyta</taxon>
        <taxon>Tracheophyta</taxon>
        <taxon>Spermatophyta</taxon>
        <taxon>Magnoliopsida</taxon>
        <taxon>eudicotyledons</taxon>
        <taxon>Gunneridae</taxon>
        <taxon>Pentapetalae</taxon>
        <taxon>asterids</taxon>
        <taxon>campanulids</taxon>
        <taxon>Asterales</taxon>
        <taxon>Asteraceae</taxon>
        <taxon>Asteroideae</taxon>
        <taxon>Anthemideae</taxon>
        <taxon>Anthemidinae</taxon>
        <taxon>Tanacetum</taxon>
    </lineage>
</organism>
<accession>A0ABQ5FIK1</accession>
<sequence>MKDNLSQEHVCEEEVPLNNNIGKVSHDLIEMPSDAVDQGMDDHVPDEIDGVECYTHFDASIGGKKGNLEFEVWKHVPNHGGDELMHLLLNPSHREELDNEERSQEELAVIQVEFAVMVGQMQQLKE</sequence>
<protein>
    <submittedName>
        <fullName evidence="1">Uncharacterized protein</fullName>
    </submittedName>
</protein>
<proteinExistence type="predicted"/>
<evidence type="ECO:0000313" key="1">
    <source>
        <dbReference type="EMBL" id="GJT62889.1"/>
    </source>
</evidence>
<dbReference type="Proteomes" id="UP001151760">
    <property type="component" value="Unassembled WGS sequence"/>
</dbReference>